<organism evidence="7 8">
    <name type="scientific">Anaerocolumna sedimenticola</name>
    <dbReference type="NCBI Taxonomy" id="2696063"/>
    <lineage>
        <taxon>Bacteria</taxon>
        <taxon>Bacillati</taxon>
        <taxon>Bacillota</taxon>
        <taxon>Clostridia</taxon>
        <taxon>Lachnospirales</taxon>
        <taxon>Lachnospiraceae</taxon>
        <taxon>Anaerocolumna</taxon>
    </lineage>
</organism>
<dbReference type="GO" id="GO:0005840">
    <property type="term" value="C:ribosome"/>
    <property type="evidence" value="ECO:0007669"/>
    <property type="project" value="UniProtKB-KW"/>
</dbReference>
<dbReference type="KEGG" id="anr:Ana3638_03280"/>
<feature type="domain" description="N-acetyltransferase" evidence="6">
    <location>
        <begin position="1"/>
        <end position="143"/>
    </location>
</feature>
<dbReference type="RefSeq" id="WP_161836758.1">
    <property type="nucleotide sequence ID" value="NZ_CP048000.1"/>
</dbReference>
<comment type="catalytic activity">
    <reaction evidence="5">
        <text>N-terminal L-alanyl-[ribosomal protein bS18] + acetyl-CoA = N-terminal N(alpha)-acetyl-L-alanyl-[ribosomal protein bS18] + CoA + H(+)</text>
        <dbReference type="Rhea" id="RHEA:43756"/>
        <dbReference type="Rhea" id="RHEA-COMP:10676"/>
        <dbReference type="Rhea" id="RHEA-COMP:10677"/>
        <dbReference type="ChEBI" id="CHEBI:15378"/>
        <dbReference type="ChEBI" id="CHEBI:57287"/>
        <dbReference type="ChEBI" id="CHEBI:57288"/>
        <dbReference type="ChEBI" id="CHEBI:64718"/>
        <dbReference type="ChEBI" id="CHEBI:83683"/>
        <dbReference type="EC" id="2.3.1.266"/>
    </reaction>
</comment>
<dbReference type="GO" id="GO:0005737">
    <property type="term" value="C:cytoplasm"/>
    <property type="evidence" value="ECO:0007669"/>
    <property type="project" value="UniProtKB-SubCell"/>
</dbReference>
<dbReference type="InterPro" id="IPR006464">
    <property type="entry name" value="AcTrfase_RimI/Ard1"/>
</dbReference>
<comment type="subcellular location">
    <subcellularLocation>
        <location evidence="5">Cytoplasm</location>
    </subcellularLocation>
</comment>
<sequence length="143" mass="16258">MLIREMQEKDLLRVHEMECSIFSKPWTVNDFKNSIQNRQNIYLVVEEEDQIIAYCGLWGVAGEGQINNVAVKKSLRGRGIGHAMLSALIGQGKKKGLGAFTLEVRVSNESAIALYHKLDFKDAGIRKNFYEEPTEDALIMWLQ</sequence>
<accession>A0A6P1TIK6</accession>
<dbReference type="Pfam" id="PF00583">
    <property type="entry name" value="Acetyltransf_1"/>
    <property type="match status" value="1"/>
</dbReference>
<gene>
    <name evidence="7" type="primary">rimI</name>
    <name evidence="7" type="ORF">Ana3638_03280</name>
</gene>
<comment type="similarity">
    <text evidence="1 5">Belongs to the acetyltransferase family. RimI subfamily.</text>
</comment>
<keyword evidence="7" id="KW-0689">Ribosomal protein</keyword>
<evidence type="ECO:0000313" key="7">
    <source>
        <dbReference type="EMBL" id="QHQ59922.1"/>
    </source>
</evidence>
<dbReference type="GO" id="GO:0008999">
    <property type="term" value="F:protein-N-terminal-alanine acetyltransferase activity"/>
    <property type="evidence" value="ECO:0007669"/>
    <property type="project" value="UniProtKB-EC"/>
</dbReference>
<dbReference type="PANTHER" id="PTHR43420:SF44">
    <property type="entry name" value="ACETYLTRANSFERASE YPEA"/>
    <property type="match status" value="1"/>
</dbReference>
<keyword evidence="3 7" id="KW-0808">Transferase</keyword>
<dbReference type="EMBL" id="CP048000">
    <property type="protein sequence ID" value="QHQ59922.1"/>
    <property type="molecule type" value="Genomic_DNA"/>
</dbReference>
<dbReference type="SUPFAM" id="SSF55729">
    <property type="entry name" value="Acyl-CoA N-acyltransferases (Nat)"/>
    <property type="match status" value="1"/>
</dbReference>
<dbReference type="PROSITE" id="PS51186">
    <property type="entry name" value="GNAT"/>
    <property type="match status" value="1"/>
</dbReference>
<dbReference type="CDD" id="cd04301">
    <property type="entry name" value="NAT_SF"/>
    <property type="match status" value="1"/>
</dbReference>
<evidence type="ECO:0000256" key="2">
    <source>
        <dbReference type="ARBA" id="ARBA00022490"/>
    </source>
</evidence>
<name>A0A6P1TIK6_9FIRM</name>
<keyword evidence="8" id="KW-1185">Reference proteome</keyword>
<dbReference type="Gene3D" id="3.40.630.30">
    <property type="match status" value="1"/>
</dbReference>
<evidence type="ECO:0000256" key="1">
    <source>
        <dbReference type="ARBA" id="ARBA00005395"/>
    </source>
</evidence>
<comment type="function">
    <text evidence="5">Acetylates the N-terminal alanine of ribosomal protein bS18.</text>
</comment>
<keyword evidence="4" id="KW-0012">Acyltransferase</keyword>
<keyword evidence="2 5" id="KW-0963">Cytoplasm</keyword>
<dbReference type="InterPro" id="IPR016181">
    <property type="entry name" value="Acyl_CoA_acyltransferase"/>
</dbReference>
<protein>
    <recommendedName>
        <fullName evidence="5">[Ribosomal protein bS18]-alanine N-acetyltransferase</fullName>
        <ecNumber evidence="5">2.3.1.266</ecNumber>
    </recommendedName>
</protein>
<dbReference type="EC" id="2.3.1.266" evidence="5"/>
<evidence type="ECO:0000256" key="4">
    <source>
        <dbReference type="ARBA" id="ARBA00023315"/>
    </source>
</evidence>
<evidence type="ECO:0000256" key="5">
    <source>
        <dbReference type="RuleBase" id="RU363094"/>
    </source>
</evidence>
<dbReference type="AlphaFoldDB" id="A0A6P1TIK6"/>
<dbReference type="PANTHER" id="PTHR43420">
    <property type="entry name" value="ACETYLTRANSFERASE"/>
    <property type="match status" value="1"/>
</dbReference>
<reference evidence="7 8" key="1">
    <citation type="submission" date="2020-01" db="EMBL/GenBank/DDBJ databases">
        <title>Genome analysis of Anaerocolumna sp. CBA3638.</title>
        <authorList>
            <person name="Kim J."/>
            <person name="Roh S.W."/>
        </authorList>
    </citation>
    <scope>NUCLEOTIDE SEQUENCE [LARGE SCALE GENOMIC DNA]</scope>
    <source>
        <strain evidence="7 8">CBA3638</strain>
    </source>
</reference>
<dbReference type="NCBIfam" id="TIGR01575">
    <property type="entry name" value="rimI"/>
    <property type="match status" value="1"/>
</dbReference>
<evidence type="ECO:0000256" key="3">
    <source>
        <dbReference type="ARBA" id="ARBA00022679"/>
    </source>
</evidence>
<dbReference type="InterPro" id="IPR000182">
    <property type="entry name" value="GNAT_dom"/>
</dbReference>
<evidence type="ECO:0000313" key="8">
    <source>
        <dbReference type="Proteomes" id="UP000464314"/>
    </source>
</evidence>
<dbReference type="InterPro" id="IPR050680">
    <property type="entry name" value="YpeA/RimI_acetyltransf"/>
</dbReference>
<proteinExistence type="inferred from homology"/>
<dbReference type="Proteomes" id="UP000464314">
    <property type="component" value="Chromosome"/>
</dbReference>
<evidence type="ECO:0000259" key="6">
    <source>
        <dbReference type="PROSITE" id="PS51186"/>
    </source>
</evidence>
<keyword evidence="7" id="KW-0687">Ribonucleoprotein</keyword>